<name>A0A133XP52_9RHOO</name>
<evidence type="ECO:0000313" key="2">
    <source>
        <dbReference type="EMBL" id="KXB32714.1"/>
    </source>
</evidence>
<dbReference type="Gene3D" id="3.30.70.1230">
    <property type="entry name" value="Nucleotide cyclase"/>
    <property type="match status" value="1"/>
</dbReference>
<dbReference type="Gene3D" id="2.60.200.20">
    <property type="match status" value="1"/>
</dbReference>
<dbReference type="Pfam" id="PF00498">
    <property type="entry name" value="FHA"/>
    <property type="match status" value="1"/>
</dbReference>
<comment type="caution">
    <text evidence="2">The sequence shown here is derived from an EMBL/GenBank/DDBJ whole genome shotgun (WGS) entry which is preliminary data.</text>
</comment>
<dbReference type="EMBL" id="LODL01000002">
    <property type="protein sequence ID" value="KXB32714.1"/>
    <property type="molecule type" value="Genomic_DNA"/>
</dbReference>
<evidence type="ECO:0000259" key="1">
    <source>
        <dbReference type="PROSITE" id="PS50006"/>
    </source>
</evidence>
<dbReference type="AlphaFoldDB" id="A0A133XP52"/>
<accession>A0A133XP52</accession>
<proteinExistence type="predicted"/>
<reference evidence="2 3" key="1">
    <citation type="submission" date="2015-12" db="EMBL/GenBank/DDBJ databases">
        <title>Nitrous oxide reduction kinetics distinguish bacteria harboring typical versus atypical NosZ.</title>
        <authorList>
            <person name="Yoon S."/>
            <person name="Nissen S."/>
            <person name="Park D."/>
            <person name="Sanford R.A."/>
            <person name="Loeffler F.E."/>
        </authorList>
    </citation>
    <scope>NUCLEOTIDE SEQUENCE [LARGE SCALE GENOMIC DNA]</scope>
    <source>
        <strain evidence="2 3">ATCC BAA-841</strain>
    </source>
</reference>
<feature type="domain" description="FHA" evidence="1">
    <location>
        <begin position="214"/>
        <end position="257"/>
    </location>
</feature>
<dbReference type="Proteomes" id="UP000070186">
    <property type="component" value="Unassembled WGS sequence"/>
</dbReference>
<gene>
    <name evidence="2" type="ORF">AT959_00495</name>
</gene>
<keyword evidence="3" id="KW-1185">Reference proteome</keyword>
<dbReference type="InterPro" id="IPR029787">
    <property type="entry name" value="Nucleotide_cyclase"/>
</dbReference>
<evidence type="ECO:0000313" key="3">
    <source>
        <dbReference type="Proteomes" id="UP000070186"/>
    </source>
</evidence>
<protein>
    <recommendedName>
        <fullName evidence="1">FHA domain-containing protein</fullName>
    </recommendedName>
</protein>
<dbReference type="SUPFAM" id="SSF49879">
    <property type="entry name" value="SMAD/FHA domain"/>
    <property type="match status" value="1"/>
</dbReference>
<dbReference type="PROSITE" id="PS50006">
    <property type="entry name" value="FHA_DOMAIN"/>
    <property type="match status" value="1"/>
</dbReference>
<dbReference type="InterPro" id="IPR000253">
    <property type="entry name" value="FHA_dom"/>
</dbReference>
<organism evidence="2 3">
    <name type="scientific">Dechloromonas denitrificans</name>
    <dbReference type="NCBI Taxonomy" id="281362"/>
    <lineage>
        <taxon>Bacteria</taxon>
        <taxon>Pseudomonadati</taxon>
        <taxon>Pseudomonadota</taxon>
        <taxon>Betaproteobacteria</taxon>
        <taxon>Rhodocyclales</taxon>
        <taxon>Azonexaceae</taxon>
        <taxon>Dechloromonas</taxon>
    </lineage>
</organism>
<sequence length="301" mass="32915">MRFGMAMNDDGLSVLSVDLGGGGRLAGSLNQEEIQYVLGRCEKRIRHVLENHGGRLVRQAGSNLTAFFSDGGQALQAGIDIQHRVADLPRYAGQPLAVRVGVCSGHQTAEARFFSGDGPNPAASLSAMADPAHILLSLPRRLKLLPRLLLAADGGLDLPLSCGKRQLGICQIAWQDGDPHAVRSMLSDIGRTADCLYLHHRGMAQHVDERQSFLTVGRQPDSDIVLRDARCSRLHGRIERRFDHFFFVDRSANGTYLVLDEQIEIFVHNKEQALFGRGCLYLGAPSSAKGVESIRFQTSPP</sequence>
<dbReference type="InterPro" id="IPR008984">
    <property type="entry name" value="SMAD_FHA_dom_sf"/>
</dbReference>
<dbReference type="STRING" id="281362.AT959_00495"/>
<dbReference type="CDD" id="cd00060">
    <property type="entry name" value="FHA"/>
    <property type="match status" value="1"/>
</dbReference>
<dbReference type="SUPFAM" id="SSF55073">
    <property type="entry name" value="Nucleotide cyclase"/>
    <property type="match status" value="1"/>
</dbReference>